<evidence type="ECO:0000313" key="1">
    <source>
        <dbReference type="EMBL" id="KAK7689582.1"/>
    </source>
</evidence>
<reference evidence="1 2" key="1">
    <citation type="submission" date="2022-09" db="EMBL/GenBank/DDBJ databases">
        <authorList>
            <person name="Palmer J.M."/>
        </authorList>
    </citation>
    <scope>NUCLEOTIDE SEQUENCE [LARGE SCALE GENOMIC DNA]</scope>
    <source>
        <strain evidence="1 2">DSM 7382</strain>
    </source>
</reference>
<comment type="caution">
    <text evidence="1">The sequence shown here is derived from an EMBL/GenBank/DDBJ whole genome shotgun (WGS) entry which is preliminary data.</text>
</comment>
<evidence type="ECO:0000313" key="2">
    <source>
        <dbReference type="Proteomes" id="UP001385951"/>
    </source>
</evidence>
<organism evidence="1 2">
    <name type="scientific">Cerrena zonata</name>
    <dbReference type="NCBI Taxonomy" id="2478898"/>
    <lineage>
        <taxon>Eukaryota</taxon>
        <taxon>Fungi</taxon>
        <taxon>Dikarya</taxon>
        <taxon>Basidiomycota</taxon>
        <taxon>Agaricomycotina</taxon>
        <taxon>Agaricomycetes</taxon>
        <taxon>Polyporales</taxon>
        <taxon>Cerrenaceae</taxon>
        <taxon>Cerrena</taxon>
    </lineage>
</organism>
<protein>
    <submittedName>
        <fullName evidence="1">Uncharacterized protein</fullName>
    </submittedName>
</protein>
<accession>A0AAW0GDG0</accession>
<name>A0AAW0GDG0_9APHY</name>
<dbReference type="Proteomes" id="UP001385951">
    <property type="component" value="Unassembled WGS sequence"/>
</dbReference>
<gene>
    <name evidence="1" type="ORF">QCA50_007374</name>
</gene>
<sequence>MGSPVIRGRYREGSEWIEVFGTSLSVACLPRYNMGILNWSPPAPTSYSLFLNDIVNFYSCPLTFEFDDAKLAVGVRFDELV</sequence>
<dbReference type="EMBL" id="JASBNA010000008">
    <property type="protein sequence ID" value="KAK7689582.1"/>
    <property type="molecule type" value="Genomic_DNA"/>
</dbReference>
<proteinExistence type="predicted"/>
<keyword evidence="2" id="KW-1185">Reference proteome</keyword>
<dbReference type="AlphaFoldDB" id="A0AAW0GDG0"/>